<evidence type="ECO:0000256" key="6">
    <source>
        <dbReference type="SAM" id="Phobius"/>
    </source>
</evidence>
<reference evidence="7 8" key="1">
    <citation type="submission" date="2016-10" db="EMBL/GenBank/DDBJ databases">
        <authorList>
            <person name="de Groot N.N."/>
        </authorList>
    </citation>
    <scope>NUCLEOTIDE SEQUENCE [LARGE SCALE GENOMIC DNA]</scope>
    <source>
        <strain evidence="7 8">DSM 21035</strain>
    </source>
</reference>
<keyword evidence="2" id="KW-1003">Cell membrane</keyword>
<dbReference type="PANTHER" id="PTHR33529">
    <property type="entry name" value="SLR0882 PROTEIN-RELATED"/>
    <property type="match status" value="1"/>
</dbReference>
<evidence type="ECO:0000256" key="1">
    <source>
        <dbReference type="ARBA" id="ARBA00004651"/>
    </source>
</evidence>
<feature type="transmembrane region" description="Helical" evidence="6">
    <location>
        <begin position="399"/>
        <end position="419"/>
    </location>
</feature>
<protein>
    <submittedName>
        <fullName evidence="7">Lipopolysaccharide export system permease protein</fullName>
    </submittedName>
</protein>
<organism evidence="7 8">
    <name type="scientific">Hyunsoonleella jejuensis</name>
    <dbReference type="NCBI Taxonomy" id="419940"/>
    <lineage>
        <taxon>Bacteria</taxon>
        <taxon>Pseudomonadati</taxon>
        <taxon>Bacteroidota</taxon>
        <taxon>Flavobacteriia</taxon>
        <taxon>Flavobacteriales</taxon>
        <taxon>Flavobacteriaceae</taxon>
    </lineage>
</organism>
<dbReference type="GO" id="GO:0043190">
    <property type="term" value="C:ATP-binding cassette (ABC) transporter complex"/>
    <property type="evidence" value="ECO:0007669"/>
    <property type="project" value="TreeGrafter"/>
</dbReference>
<accession>A0A1H9KCX9</accession>
<keyword evidence="5 6" id="KW-0472">Membrane</keyword>
<dbReference type="AlphaFoldDB" id="A0A1H9KCX9"/>
<keyword evidence="8" id="KW-1185">Reference proteome</keyword>
<dbReference type="GO" id="GO:0015920">
    <property type="term" value="P:lipopolysaccharide transport"/>
    <property type="evidence" value="ECO:0007669"/>
    <property type="project" value="TreeGrafter"/>
</dbReference>
<comment type="subcellular location">
    <subcellularLocation>
        <location evidence="1">Cell membrane</location>
        <topology evidence="1">Multi-pass membrane protein</topology>
    </subcellularLocation>
</comment>
<feature type="transmembrane region" description="Helical" evidence="6">
    <location>
        <begin position="790"/>
        <end position="809"/>
    </location>
</feature>
<name>A0A1H9KCX9_9FLAO</name>
<proteinExistence type="predicted"/>
<feature type="transmembrane region" description="Helical" evidence="6">
    <location>
        <begin position="658"/>
        <end position="675"/>
    </location>
</feature>
<evidence type="ECO:0000313" key="7">
    <source>
        <dbReference type="EMBL" id="SEQ97004.1"/>
    </source>
</evidence>
<feature type="transmembrane region" description="Helical" evidence="6">
    <location>
        <begin position="56"/>
        <end position="78"/>
    </location>
</feature>
<feature type="transmembrane region" description="Helical" evidence="6">
    <location>
        <begin position="722"/>
        <end position="741"/>
    </location>
</feature>
<feature type="transmembrane region" description="Helical" evidence="6">
    <location>
        <begin position="591"/>
        <end position="609"/>
    </location>
</feature>
<dbReference type="Pfam" id="PF03739">
    <property type="entry name" value="LptF_LptG"/>
    <property type="match status" value="1"/>
</dbReference>
<sequence length="818" mass="93219">MKILDRYILTTYLRTFLSVFTILLLIFVLQMIWLYIKELAGKDLDLNTIMKFIIYGLPKLIPLVLPLTILLTSIMVFGNFAENYEFAAMKSTGISLQRAMASLSVFIVALGFVTFWFSNNVIPWGEYNFFNLRKNLAKVKPSMAIAEGQFNEIESTPYNIKVAKKTGDKGQYLEGVVIHKKSADNRRNATTITAKTGELVSSEKSDVLKLVLYDGNFYEDVYPKKIKDRKKYPFAKSSFETYTMNIDLSNLNTVDIDDKSYSNKYNMLNVSELDYTIDSLTIQHDKNIEEFGKVMFQRSSFGKVITPIENIDVKKDVDIDEDEAEVEKAISVKQRPIPLDSVYAGELQDLFKTQKNSQFVNNAISAVNSIDQLIKNKKTSLDPKKKWYSRHIISFHEKLALPFACIILFFVGAPLGALIRKGGIGLPMVIAILLFLTYHFIGIFAMNSAKNGSFNPILASWFSTLIMLPLGIFLTKKATADRGLFETEGVLEPLKKLLGIKKKDIEIDTSVFEDDTDEYATLSSYDDNELIKVIKNYRQYNYSRTHRNTAVAILNSRGITNQQLKFSGNFDNQKFVEGIRLKYKFDEDSKLAFILYVIAIPLMLVGKILENNKFSVLGLSLFIIGVIIGIVYLFALIKSFISSSNLNKHLGKESGTNAILFLLFGLPLYFIFYLYQKRATREALYLNPKKTFRKTSEIDVPEPKHINIAEISSTLKDYKAHSLFSIILYSLGVVLLVLFFVFKNNKLPSLQSASIELSLIALALFIIYYVKSILNLYKIYKTDALSNEKPKVFLLMFGLPFYVITHFILQQKIKNDIE</sequence>
<feature type="transmembrane region" description="Helical" evidence="6">
    <location>
        <begin position="615"/>
        <end position="637"/>
    </location>
</feature>
<evidence type="ECO:0000256" key="4">
    <source>
        <dbReference type="ARBA" id="ARBA00022989"/>
    </source>
</evidence>
<dbReference type="InterPro" id="IPR005495">
    <property type="entry name" value="LptG/LptF_permease"/>
</dbReference>
<feature type="transmembrane region" description="Helical" evidence="6">
    <location>
        <begin position="99"/>
        <end position="118"/>
    </location>
</feature>
<dbReference type="Proteomes" id="UP000198999">
    <property type="component" value="Unassembled WGS sequence"/>
</dbReference>
<gene>
    <name evidence="7" type="ORF">SAMN05421824_2705</name>
</gene>
<dbReference type="EMBL" id="FOFN01000004">
    <property type="protein sequence ID" value="SEQ97004.1"/>
    <property type="molecule type" value="Genomic_DNA"/>
</dbReference>
<evidence type="ECO:0000313" key="8">
    <source>
        <dbReference type="Proteomes" id="UP000198999"/>
    </source>
</evidence>
<evidence type="ECO:0000256" key="3">
    <source>
        <dbReference type="ARBA" id="ARBA00022692"/>
    </source>
</evidence>
<keyword evidence="3 6" id="KW-0812">Transmembrane</keyword>
<feature type="transmembrane region" description="Helical" evidence="6">
    <location>
        <begin position="458"/>
        <end position="475"/>
    </location>
</feature>
<dbReference type="OrthoDB" id="1096108at2"/>
<dbReference type="PANTHER" id="PTHR33529:SF6">
    <property type="entry name" value="YJGP_YJGQ FAMILY PERMEASE"/>
    <property type="match status" value="1"/>
</dbReference>
<dbReference type="STRING" id="419940.SAMN05421824_2705"/>
<feature type="transmembrane region" description="Helical" evidence="6">
    <location>
        <begin position="426"/>
        <end position="446"/>
    </location>
</feature>
<feature type="transmembrane region" description="Helical" evidence="6">
    <location>
        <begin position="753"/>
        <end position="770"/>
    </location>
</feature>
<dbReference type="RefSeq" id="WP_092580485.1">
    <property type="nucleotide sequence ID" value="NZ_FOFN01000004.1"/>
</dbReference>
<feature type="transmembrane region" description="Helical" evidence="6">
    <location>
        <begin position="12"/>
        <end position="36"/>
    </location>
</feature>
<evidence type="ECO:0000256" key="5">
    <source>
        <dbReference type="ARBA" id="ARBA00023136"/>
    </source>
</evidence>
<evidence type="ECO:0000256" key="2">
    <source>
        <dbReference type="ARBA" id="ARBA00022475"/>
    </source>
</evidence>
<keyword evidence="4 6" id="KW-1133">Transmembrane helix</keyword>